<sequence>MTPRVVRSRDEFVQLIRDRRDELQLTMETLDAVTGLADGLCSKLLAPNPTKGMGAISLKALLGALALGIAEVRIIEDPAQAKRMAPRWTKRKRPDFTKRGQLSFGTLLEGTSASQSGDSNGDDHEQGPDTGEDRRRVASEAAGES</sequence>
<name>A0A0R3MXH7_9BRAD</name>
<feature type="compositionally biased region" description="Basic and acidic residues" evidence="1">
    <location>
        <begin position="121"/>
        <end position="138"/>
    </location>
</feature>
<dbReference type="RefSeq" id="WP_057859453.1">
    <property type="nucleotide sequence ID" value="NZ_LLYB01000072.1"/>
</dbReference>
<accession>A0A0R3MXH7</accession>
<proteinExistence type="predicted"/>
<feature type="compositionally biased region" description="Basic residues" evidence="1">
    <location>
        <begin position="84"/>
        <end position="93"/>
    </location>
</feature>
<dbReference type="Proteomes" id="UP000051660">
    <property type="component" value="Unassembled WGS sequence"/>
</dbReference>
<gene>
    <name evidence="2" type="ORF">CQ14_30995</name>
</gene>
<dbReference type="AlphaFoldDB" id="A0A0R3MXH7"/>
<feature type="region of interest" description="Disordered" evidence="1">
    <location>
        <begin position="81"/>
        <end position="145"/>
    </location>
</feature>
<dbReference type="EMBL" id="LLYB01000072">
    <property type="protein sequence ID" value="KRR22637.1"/>
    <property type="molecule type" value="Genomic_DNA"/>
</dbReference>
<evidence type="ECO:0000256" key="1">
    <source>
        <dbReference type="SAM" id="MobiDB-lite"/>
    </source>
</evidence>
<protein>
    <submittedName>
        <fullName evidence="2">Uncharacterized protein</fullName>
    </submittedName>
</protein>
<organism evidence="2 3">
    <name type="scientific">Bradyrhizobium lablabi</name>
    <dbReference type="NCBI Taxonomy" id="722472"/>
    <lineage>
        <taxon>Bacteria</taxon>
        <taxon>Pseudomonadati</taxon>
        <taxon>Pseudomonadota</taxon>
        <taxon>Alphaproteobacteria</taxon>
        <taxon>Hyphomicrobiales</taxon>
        <taxon>Nitrobacteraceae</taxon>
        <taxon>Bradyrhizobium</taxon>
    </lineage>
</organism>
<comment type="caution">
    <text evidence="2">The sequence shown here is derived from an EMBL/GenBank/DDBJ whole genome shotgun (WGS) entry which is preliminary data.</text>
</comment>
<feature type="compositionally biased region" description="Polar residues" evidence="1">
    <location>
        <begin position="109"/>
        <end position="119"/>
    </location>
</feature>
<evidence type="ECO:0000313" key="2">
    <source>
        <dbReference type="EMBL" id="KRR22637.1"/>
    </source>
</evidence>
<evidence type="ECO:0000313" key="3">
    <source>
        <dbReference type="Proteomes" id="UP000051660"/>
    </source>
</evidence>
<reference evidence="2 3" key="1">
    <citation type="submission" date="2014-03" db="EMBL/GenBank/DDBJ databases">
        <title>Bradyrhizobium valentinum sp. nov., isolated from effective nodules of Lupinus mariae-josephae, a lupine endemic of basic-lime soils in Eastern Spain.</title>
        <authorList>
            <person name="Duran D."/>
            <person name="Rey L."/>
            <person name="Navarro A."/>
            <person name="Busquets A."/>
            <person name="Imperial J."/>
            <person name="Ruiz-Argueso T."/>
        </authorList>
    </citation>
    <scope>NUCLEOTIDE SEQUENCE [LARGE SCALE GENOMIC DNA]</scope>
    <source>
        <strain evidence="2 3">CCBAU 23086</strain>
    </source>
</reference>